<keyword evidence="3 9" id="KW-0812">Transmembrane</keyword>
<dbReference type="SMART" id="SM00239">
    <property type="entry name" value="C2"/>
    <property type="match status" value="3"/>
</dbReference>
<evidence type="ECO:0000256" key="1">
    <source>
        <dbReference type="ARBA" id="ARBA00004141"/>
    </source>
</evidence>
<keyword evidence="4" id="KW-0677">Repeat</keyword>
<dbReference type="AlphaFoldDB" id="A0A8X7Q0T8"/>
<dbReference type="Pfam" id="PF08372">
    <property type="entry name" value="PRT_C"/>
    <property type="match status" value="1"/>
</dbReference>
<dbReference type="PROSITE" id="PS50004">
    <property type="entry name" value="C2"/>
    <property type="match status" value="2"/>
</dbReference>
<dbReference type="Gene3D" id="2.60.40.150">
    <property type="entry name" value="C2 domain"/>
    <property type="match status" value="3"/>
</dbReference>
<evidence type="ECO:0000256" key="6">
    <source>
        <dbReference type="ARBA" id="ARBA00022989"/>
    </source>
</evidence>
<keyword evidence="6 9" id="KW-1133">Transmembrane helix</keyword>
<comment type="similarity">
    <text evidence="2">Belongs to the MCTP family.</text>
</comment>
<gene>
    <name evidence="11" type="ORF">Bca52824_080077</name>
</gene>
<feature type="transmembrane region" description="Helical" evidence="9">
    <location>
        <begin position="626"/>
        <end position="644"/>
    </location>
</feature>
<protein>
    <recommendedName>
        <fullName evidence="10">C2 domain-containing protein</fullName>
    </recommendedName>
</protein>
<feature type="region of interest" description="Disordered" evidence="8">
    <location>
        <begin position="9"/>
        <end position="29"/>
    </location>
</feature>
<sequence>MAEFAVKKISPKLGGERGTRNPNGPTSSHDLVEPMEFLYVEVIKTINKSVLNPITHACKPIVEITLGNYQSSTRDLPVGPNGAWNQVFAFDKSTADVLSVALKDGQFPNNTLIGKQNFKVAADIPSRVPPDARMAPQWYPIPSTVEGYHMELLMSVWFGTQADEVYSNAWFADASTVSASREKNTRPKLYLAPRLCYVRVTIVSGHDLIANDRDRTPNVYVSATLDQVRLKTKPIESKNPSWNQDLIFVASESLDGTVKIQLWDLNKDSHDQCIGTLETKLSEMTAVKVPGAASTLFYDIKPGGKIEPEGDTRRFAGRLKMKLATDQSYHVFDECTQYCSDYRAFAKGLWPGTLGKLEVGILGATGLPRAKNALKDRNAYVVAKYGNKWARTRTVVNNKSPKWNEQYSWDIYEKCTVLTLGVYDNQQIFSIDKENDAPVGKVRIPLSLLQWNRIYTGSYPILVLGKEGLKKQIRHPGEIQLAVRCACPPPTLTFFPPSYAFATAPFRLLLPKSHYKSPISLPQIDRLRELAVGVNCQNLARTEPPLRNEVVKDMLSPKNNNFSMRKTKANVDRLYDFFTWLSSKYGRLDAEVRSTTDNTPKWITFAVCFCVLWLLPPLTLWLVVYLYPYCLVSFSVYVMIKVLVEYYKTRNGTGPPPPLVLFDVKLSRLEKLDDTQALDEIAEEFDATSAVDPQVLKMRYDRLKASGAEVMVFSGEAASQFERFHALWMLCTSNNVVLICVLALLYPVLLVYYYFSLESLVKAFITVFVFKWVNFTFNRLDLPSAFKNFFRRLPNKEHLMM</sequence>
<evidence type="ECO:0000259" key="10">
    <source>
        <dbReference type="PROSITE" id="PS50004"/>
    </source>
</evidence>
<keyword evidence="5" id="KW-0106">Calcium</keyword>
<dbReference type="InterPro" id="IPR035892">
    <property type="entry name" value="C2_domain_sf"/>
</dbReference>
<dbReference type="GO" id="GO:0016020">
    <property type="term" value="C:membrane"/>
    <property type="evidence" value="ECO:0007669"/>
    <property type="project" value="UniProtKB-SubCell"/>
</dbReference>
<dbReference type="CDD" id="cd08379">
    <property type="entry name" value="C2D_MCTP_PRT_plant"/>
    <property type="match status" value="1"/>
</dbReference>
<dbReference type="InterPro" id="IPR013583">
    <property type="entry name" value="MCTP_C"/>
</dbReference>
<evidence type="ECO:0000256" key="7">
    <source>
        <dbReference type="ARBA" id="ARBA00023136"/>
    </source>
</evidence>
<organism evidence="11 12">
    <name type="scientific">Brassica carinata</name>
    <name type="common">Ethiopian mustard</name>
    <name type="synonym">Abyssinian cabbage</name>
    <dbReference type="NCBI Taxonomy" id="52824"/>
    <lineage>
        <taxon>Eukaryota</taxon>
        <taxon>Viridiplantae</taxon>
        <taxon>Streptophyta</taxon>
        <taxon>Embryophyta</taxon>
        <taxon>Tracheophyta</taxon>
        <taxon>Spermatophyta</taxon>
        <taxon>Magnoliopsida</taxon>
        <taxon>eudicotyledons</taxon>
        <taxon>Gunneridae</taxon>
        <taxon>Pentapetalae</taxon>
        <taxon>rosids</taxon>
        <taxon>malvids</taxon>
        <taxon>Brassicales</taxon>
        <taxon>Brassicaceae</taxon>
        <taxon>Brassiceae</taxon>
        <taxon>Brassica</taxon>
    </lineage>
</organism>
<dbReference type="PANTHER" id="PTHR31425">
    <property type="entry name" value="PHOSPHORIBOSYLANTHRANILATE TRANSFERASE ISOFORM 1"/>
    <property type="match status" value="1"/>
</dbReference>
<keyword evidence="7 9" id="KW-0472">Membrane</keyword>
<feature type="domain" description="C2" evidence="10">
    <location>
        <begin position="173"/>
        <end position="296"/>
    </location>
</feature>
<dbReference type="InterPro" id="IPR047259">
    <property type="entry name" value="QUIRKY-like"/>
</dbReference>
<accession>A0A8X7Q0T8</accession>
<evidence type="ECO:0000313" key="12">
    <source>
        <dbReference type="Proteomes" id="UP000886595"/>
    </source>
</evidence>
<feature type="compositionally biased region" description="Polar residues" evidence="8">
    <location>
        <begin position="20"/>
        <end position="29"/>
    </location>
</feature>
<evidence type="ECO:0000256" key="5">
    <source>
        <dbReference type="ARBA" id="ARBA00022837"/>
    </source>
</evidence>
<dbReference type="InterPro" id="IPR047255">
    <property type="entry name" value="C2D_MCTP_PRT_plant"/>
</dbReference>
<evidence type="ECO:0000256" key="9">
    <source>
        <dbReference type="SAM" id="Phobius"/>
    </source>
</evidence>
<dbReference type="SUPFAM" id="SSF49562">
    <property type="entry name" value="C2 domain (Calcium/lipid-binding domain, CaLB)"/>
    <property type="match status" value="3"/>
</dbReference>
<evidence type="ECO:0000256" key="2">
    <source>
        <dbReference type="ARBA" id="ARBA00007923"/>
    </source>
</evidence>
<dbReference type="InterPro" id="IPR000008">
    <property type="entry name" value="C2_dom"/>
</dbReference>
<feature type="transmembrane region" description="Helical" evidence="9">
    <location>
        <begin position="726"/>
        <end position="746"/>
    </location>
</feature>
<comment type="subcellular location">
    <subcellularLocation>
        <location evidence="1">Membrane</location>
        <topology evidence="1">Multi-pass membrane protein</topology>
    </subcellularLocation>
</comment>
<dbReference type="EMBL" id="JAAMPC010000015">
    <property type="protein sequence ID" value="KAG2260783.1"/>
    <property type="molecule type" value="Genomic_DNA"/>
</dbReference>
<evidence type="ECO:0000313" key="11">
    <source>
        <dbReference type="EMBL" id="KAG2260783.1"/>
    </source>
</evidence>
<evidence type="ECO:0000256" key="4">
    <source>
        <dbReference type="ARBA" id="ARBA00022737"/>
    </source>
</evidence>
<dbReference type="Proteomes" id="UP000886595">
    <property type="component" value="Unassembled WGS sequence"/>
</dbReference>
<evidence type="ECO:0000256" key="3">
    <source>
        <dbReference type="ARBA" id="ARBA00022692"/>
    </source>
</evidence>
<feature type="domain" description="C2" evidence="10">
    <location>
        <begin position="338"/>
        <end position="459"/>
    </location>
</feature>
<dbReference type="OrthoDB" id="1029639at2759"/>
<proteinExistence type="inferred from homology"/>
<evidence type="ECO:0000256" key="8">
    <source>
        <dbReference type="SAM" id="MobiDB-lite"/>
    </source>
</evidence>
<dbReference type="Pfam" id="PF00168">
    <property type="entry name" value="C2"/>
    <property type="match status" value="3"/>
</dbReference>
<name>A0A8X7Q0T8_BRACI</name>
<reference evidence="11 12" key="1">
    <citation type="submission" date="2020-02" db="EMBL/GenBank/DDBJ databases">
        <authorList>
            <person name="Ma Q."/>
            <person name="Huang Y."/>
            <person name="Song X."/>
            <person name="Pei D."/>
        </authorList>
    </citation>
    <scope>NUCLEOTIDE SEQUENCE [LARGE SCALE GENOMIC DNA]</scope>
    <source>
        <strain evidence="11">Sxm20200214</strain>
        <tissue evidence="11">Leaf</tissue>
    </source>
</reference>
<comment type="caution">
    <text evidence="11">The sequence shown here is derived from an EMBL/GenBank/DDBJ whole genome shotgun (WGS) entry which is preliminary data.</text>
</comment>
<keyword evidence="12" id="KW-1185">Reference proteome</keyword>
<dbReference type="PANTHER" id="PTHR31425:SF47">
    <property type="entry name" value="C2 DOMAIN-CONTAINING PROTEIN"/>
    <property type="match status" value="1"/>
</dbReference>